<dbReference type="Proteomes" id="UP000284657">
    <property type="component" value="Unassembled WGS sequence"/>
</dbReference>
<organism evidence="3 5">
    <name type="scientific">Phytophthora kernoviae</name>
    <dbReference type="NCBI Taxonomy" id="325452"/>
    <lineage>
        <taxon>Eukaryota</taxon>
        <taxon>Sar</taxon>
        <taxon>Stramenopiles</taxon>
        <taxon>Oomycota</taxon>
        <taxon>Peronosporomycetes</taxon>
        <taxon>Peronosporales</taxon>
        <taxon>Peronosporaceae</taxon>
        <taxon>Phytophthora</taxon>
    </lineage>
</organism>
<comment type="caution">
    <text evidence="3">The sequence shown here is derived from an EMBL/GenBank/DDBJ whole genome shotgun (WGS) entry which is preliminary data.</text>
</comment>
<proteinExistence type="predicted"/>
<dbReference type="AlphaFoldDB" id="A0A3F2RR01"/>
<evidence type="ECO:0000256" key="1">
    <source>
        <dbReference type="SAM" id="Coils"/>
    </source>
</evidence>
<keyword evidence="2" id="KW-0472">Membrane</keyword>
<keyword evidence="1" id="KW-0175">Coiled coil</keyword>
<accession>A0A3F2RR01</accession>
<reference evidence="5 6" key="1">
    <citation type="submission" date="2018-07" db="EMBL/GenBank/DDBJ databases">
        <title>Genome sequencing of oomycete isolates from Chile give support for New Zealand origin for Phytophthora kernoviae and make available the first Nothophytophthora sp. genome.</title>
        <authorList>
            <person name="Studholme D.J."/>
            <person name="Sanfuentes E."/>
            <person name="Panda P."/>
            <person name="Hill R."/>
            <person name="Sambles C."/>
            <person name="Grant M."/>
            <person name="Williams N.M."/>
            <person name="Mcdougal R.L."/>
        </authorList>
    </citation>
    <scope>NUCLEOTIDE SEQUENCE [LARGE SCALE GENOMIC DNA]</scope>
    <source>
        <strain evidence="3">Chile6</strain>
        <strain evidence="4">Chile7</strain>
    </source>
</reference>
<feature type="transmembrane region" description="Helical" evidence="2">
    <location>
        <begin position="146"/>
        <end position="164"/>
    </location>
</feature>
<dbReference type="EMBL" id="MBDO02000119">
    <property type="protein sequence ID" value="RLN62545.1"/>
    <property type="molecule type" value="Genomic_DNA"/>
</dbReference>
<keyword evidence="2" id="KW-0812">Transmembrane</keyword>
<protein>
    <submittedName>
        <fullName evidence="3">Uncharacterized protein</fullName>
    </submittedName>
</protein>
<dbReference type="Proteomes" id="UP000277300">
    <property type="component" value="Unassembled WGS sequence"/>
</dbReference>
<evidence type="ECO:0000313" key="4">
    <source>
        <dbReference type="EMBL" id="RLN69858.1"/>
    </source>
</evidence>
<feature type="coiled-coil region" evidence="1">
    <location>
        <begin position="89"/>
        <end position="128"/>
    </location>
</feature>
<sequence>MSAEPKHQQYGREVESGDDFNVLNVKLNLLIKYHTQMGEEISASPFHQLARNSDHLLDSEEEKAEISQRIMGFLREFSVEAKTDKVPCEASLAQREEELLEEISASEQEKLDNELSEARAAAEKAAKKRVNRAHENMLVPTARLQVYLEMIVCLGVAAVIYWFMSLGEQ</sequence>
<evidence type="ECO:0000313" key="6">
    <source>
        <dbReference type="Proteomes" id="UP000284657"/>
    </source>
</evidence>
<dbReference type="EMBL" id="MBAD02000319">
    <property type="protein sequence ID" value="RLN69858.1"/>
    <property type="molecule type" value="Genomic_DNA"/>
</dbReference>
<gene>
    <name evidence="4" type="ORF">BBJ29_002086</name>
    <name evidence="3" type="ORF">BBP00_00004719</name>
</gene>
<keyword evidence="2" id="KW-1133">Transmembrane helix</keyword>
<evidence type="ECO:0000256" key="2">
    <source>
        <dbReference type="SAM" id="Phobius"/>
    </source>
</evidence>
<evidence type="ECO:0000313" key="3">
    <source>
        <dbReference type="EMBL" id="RLN62545.1"/>
    </source>
</evidence>
<name>A0A3F2RR01_9STRA</name>
<evidence type="ECO:0000313" key="5">
    <source>
        <dbReference type="Proteomes" id="UP000277300"/>
    </source>
</evidence>